<name>A0ABV2KY05_9BACI</name>
<accession>A0ABV2KY05</accession>
<keyword evidence="2" id="KW-1185">Reference proteome</keyword>
<dbReference type="RefSeq" id="WP_354221845.1">
    <property type="nucleotide sequence ID" value="NZ_JBEPMX010000022.1"/>
</dbReference>
<evidence type="ECO:0000313" key="2">
    <source>
        <dbReference type="Proteomes" id="UP001549167"/>
    </source>
</evidence>
<dbReference type="EMBL" id="JBEPMX010000022">
    <property type="protein sequence ID" value="MET3684469.1"/>
    <property type="molecule type" value="Genomic_DNA"/>
</dbReference>
<gene>
    <name evidence="1" type="ORF">ABID56_002606</name>
</gene>
<protein>
    <submittedName>
        <fullName evidence="1">Uncharacterized protein</fullName>
    </submittedName>
</protein>
<reference evidence="1 2" key="1">
    <citation type="submission" date="2024-06" db="EMBL/GenBank/DDBJ databases">
        <title>Genomic Encyclopedia of Type Strains, Phase IV (KMG-IV): sequencing the most valuable type-strain genomes for metagenomic binning, comparative biology and taxonomic classification.</title>
        <authorList>
            <person name="Goeker M."/>
        </authorList>
    </citation>
    <scope>NUCLEOTIDE SEQUENCE [LARGE SCALE GENOMIC DNA]</scope>
    <source>
        <strain evidence="1 2">DSM 23520</strain>
    </source>
</reference>
<comment type="caution">
    <text evidence="1">The sequence shown here is derived from an EMBL/GenBank/DDBJ whole genome shotgun (WGS) entry which is preliminary data.</text>
</comment>
<sequence length="129" mass="15720">MTPEEYENEIERLKEIIGSWRRKAQEKNPVRYTIFKEDLVMDDYSSHKWHKRCYIADFIPGDLEIGKVVDELVQSGFLYELEPYKLRNVSYSTKFKAWIVEVMAPIQHDGFDKYMQMYWQRRAERTERL</sequence>
<dbReference type="Proteomes" id="UP001549167">
    <property type="component" value="Unassembled WGS sequence"/>
</dbReference>
<proteinExistence type="predicted"/>
<evidence type="ECO:0000313" key="1">
    <source>
        <dbReference type="EMBL" id="MET3684469.1"/>
    </source>
</evidence>
<organism evidence="1 2">
    <name type="scientific">Alkalibacillus flavidus</name>
    <dbReference type="NCBI Taxonomy" id="546021"/>
    <lineage>
        <taxon>Bacteria</taxon>
        <taxon>Bacillati</taxon>
        <taxon>Bacillota</taxon>
        <taxon>Bacilli</taxon>
        <taxon>Bacillales</taxon>
        <taxon>Bacillaceae</taxon>
        <taxon>Alkalibacillus</taxon>
    </lineage>
</organism>